<feature type="domain" description="SLH" evidence="3">
    <location>
        <begin position="19"/>
        <end position="82"/>
    </location>
</feature>
<evidence type="ECO:0000256" key="2">
    <source>
        <dbReference type="SAM" id="SignalP"/>
    </source>
</evidence>
<dbReference type="InterPro" id="IPR001119">
    <property type="entry name" value="SLH_dom"/>
</dbReference>
<dbReference type="EMBL" id="BMHP01000002">
    <property type="protein sequence ID" value="GGD70644.1"/>
    <property type="molecule type" value="Genomic_DNA"/>
</dbReference>
<proteinExistence type="predicted"/>
<evidence type="ECO:0000256" key="1">
    <source>
        <dbReference type="SAM" id="MobiDB-lite"/>
    </source>
</evidence>
<keyword evidence="2" id="KW-0732">Signal</keyword>
<name>A0A916Z0G7_9BACL</name>
<reference evidence="4" key="2">
    <citation type="submission" date="2020-09" db="EMBL/GenBank/DDBJ databases">
        <authorList>
            <person name="Sun Q."/>
            <person name="Zhou Y."/>
        </authorList>
    </citation>
    <scope>NUCLEOTIDE SEQUENCE</scope>
    <source>
        <strain evidence="4">CGMCC 1.15178</strain>
    </source>
</reference>
<feature type="region of interest" description="Disordered" evidence="1">
    <location>
        <begin position="302"/>
        <end position="332"/>
    </location>
</feature>
<evidence type="ECO:0000313" key="5">
    <source>
        <dbReference type="Proteomes" id="UP000612456"/>
    </source>
</evidence>
<protein>
    <recommendedName>
        <fullName evidence="3">SLH domain-containing protein</fullName>
    </recommendedName>
</protein>
<dbReference type="PROSITE" id="PS51272">
    <property type="entry name" value="SLH"/>
    <property type="match status" value="1"/>
</dbReference>
<dbReference type="AlphaFoldDB" id="A0A916Z0G7"/>
<evidence type="ECO:0000313" key="4">
    <source>
        <dbReference type="EMBL" id="GGD70644.1"/>
    </source>
</evidence>
<dbReference type="Pfam" id="PF00395">
    <property type="entry name" value="SLH"/>
    <property type="match status" value="2"/>
</dbReference>
<sequence length="332" mass="36179">MKKSLLTLSVLVLLFVAAQTVWAFPDTKNDPNASKIADLQTKGIVKGDKDGLFKPEDKLTYAAGISIIVGGLDLNLDTIDFIKEPKASDYFTKIKDDAWYSDAFVISQYNDLNVPKDVDPAAAMTREEFAYYLFQGVQKKGDYAFIDIYMLINDEADVNKTYMNNIQRLLISKIVTLDSKQNFYPTKEITRGTAAGWLFDAIKFVETAEPVPGETPVPSPLSELTIASKAVNDNVNEVTVSATVPHPGYGLKIASISFDGDKAILHVEAVYPEEDKMYPQVITEVKAVTYVSAAYTSVLGEEAGSLGGSDASDSSTDIQAESPTESPANPVQ</sequence>
<gene>
    <name evidence="4" type="ORF">GCM10010911_30650</name>
</gene>
<comment type="caution">
    <text evidence="4">The sequence shown here is derived from an EMBL/GenBank/DDBJ whole genome shotgun (WGS) entry which is preliminary data.</text>
</comment>
<organism evidence="4 5">
    <name type="scientific">Paenibacillus nasutitermitis</name>
    <dbReference type="NCBI Taxonomy" id="1652958"/>
    <lineage>
        <taxon>Bacteria</taxon>
        <taxon>Bacillati</taxon>
        <taxon>Bacillota</taxon>
        <taxon>Bacilli</taxon>
        <taxon>Bacillales</taxon>
        <taxon>Paenibacillaceae</taxon>
        <taxon>Paenibacillus</taxon>
    </lineage>
</organism>
<reference evidence="4" key="1">
    <citation type="journal article" date="2014" name="Int. J. Syst. Evol. Microbiol.">
        <title>Complete genome sequence of Corynebacterium casei LMG S-19264T (=DSM 44701T), isolated from a smear-ripened cheese.</title>
        <authorList>
            <consortium name="US DOE Joint Genome Institute (JGI-PGF)"/>
            <person name="Walter F."/>
            <person name="Albersmeier A."/>
            <person name="Kalinowski J."/>
            <person name="Ruckert C."/>
        </authorList>
    </citation>
    <scope>NUCLEOTIDE SEQUENCE</scope>
    <source>
        <strain evidence="4">CGMCC 1.15178</strain>
    </source>
</reference>
<dbReference type="RefSeq" id="WP_188992802.1">
    <property type="nucleotide sequence ID" value="NZ_BMHP01000002.1"/>
</dbReference>
<feature type="compositionally biased region" description="Low complexity" evidence="1">
    <location>
        <begin position="302"/>
        <end position="315"/>
    </location>
</feature>
<evidence type="ECO:0000259" key="3">
    <source>
        <dbReference type="PROSITE" id="PS51272"/>
    </source>
</evidence>
<feature type="compositionally biased region" description="Polar residues" evidence="1">
    <location>
        <begin position="316"/>
        <end position="332"/>
    </location>
</feature>
<keyword evidence="5" id="KW-1185">Reference proteome</keyword>
<feature type="chain" id="PRO_5037161273" description="SLH domain-containing protein" evidence="2">
    <location>
        <begin position="24"/>
        <end position="332"/>
    </location>
</feature>
<dbReference type="Proteomes" id="UP000612456">
    <property type="component" value="Unassembled WGS sequence"/>
</dbReference>
<accession>A0A916Z0G7</accession>
<feature type="signal peptide" evidence="2">
    <location>
        <begin position="1"/>
        <end position="23"/>
    </location>
</feature>